<comment type="caution">
    <text evidence="6">The sequence shown here is derived from an EMBL/GenBank/DDBJ whole genome shotgun (WGS) entry which is preliminary data.</text>
</comment>
<evidence type="ECO:0000313" key="7">
    <source>
        <dbReference type="Proteomes" id="UP000631300"/>
    </source>
</evidence>
<evidence type="ECO:0000256" key="2">
    <source>
        <dbReference type="ARBA" id="ARBA00022748"/>
    </source>
</evidence>
<reference evidence="6" key="2">
    <citation type="submission" date="2020-09" db="EMBL/GenBank/DDBJ databases">
        <authorList>
            <person name="Sun Q."/>
            <person name="Kim S."/>
        </authorList>
    </citation>
    <scope>NUCLEOTIDE SEQUENCE</scope>
    <source>
        <strain evidence="6">KCTC 22164</strain>
    </source>
</reference>
<keyword evidence="7" id="KW-1185">Reference proteome</keyword>
<dbReference type="GO" id="GO:0030313">
    <property type="term" value="C:cell envelope"/>
    <property type="evidence" value="ECO:0007669"/>
    <property type="project" value="UniProtKB-SubCell"/>
</dbReference>
<dbReference type="InterPro" id="IPR013766">
    <property type="entry name" value="Thioredoxin_domain"/>
</dbReference>
<feature type="transmembrane region" description="Helical" evidence="4">
    <location>
        <begin position="115"/>
        <end position="137"/>
    </location>
</feature>
<dbReference type="EMBL" id="BMXP01000009">
    <property type="protein sequence ID" value="GGW93495.1"/>
    <property type="molecule type" value="Genomic_DNA"/>
</dbReference>
<accession>A0A918N1F5</accession>
<feature type="domain" description="Thioredoxin" evidence="5">
    <location>
        <begin position="137"/>
        <end position="274"/>
    </location>
</feature>
<dbReference type="PROSITE" id="PS51352">
    <property type="entry name" value="THIOREDOXIN_2"/>
    <property type="match status" value="1"/>
</dbReference>
<evidence type="ECO:0000256" key="3">
    <source>
        <dbReference type="ARBA" id="ARBA00023284"/>
    </source>
</evidence>
<dbReference type="InterPro" id="IPR017937">
    <property type="entry name" value="Thioredoxin_CS"/>
</dbReference>
<dbReference type="GO" id="GO:0042158">
    <property type="term" value="P:lipoprotein biosynthetic process"/>
    <property type="evidence" value="ECO:0007669"/>
    <property type="project" value="InterPro"/>
</dbReference>
<evidence type="ECO:0000256" key="1">
    <source>
        <dbReference type="ARBA" id="ARBA00004196"/>
    </source>
</evidence>
<dbReference type="PANTHER" id="PTHR42852">
    <property type="entry name" value="THIOL:DISULFIDE INTERCHANGE PROTEIN DSBE"/>
    <property type="match status" value="1"/>
</dbReference>
<keyword evidence="4" id="KW-1133">Transmembrane helix</keyword>
<keyword evidence="3" id="KW-0676">Redox-active center</keyword>
<dbReference type="Pfam" id="PF08534">
    <property type="entry name" value="Redoxin"/>
    <property type="match status" value="1"/>
</dbReference>
<dbReference type="Gene3D" id="3.40.30.10">
    <property type="entry name" value="Glutaredoxin"/>
    <property type="match status" value="1"/>
</dbReference>
<feature type="transmembrane region" description="Helical" evidence="4">
    <location>
        <begin position="51"/>
        <end position="71"/>
    </location>
</feature>
<evidence type="ECO:0000256" key="4">
    <source>
        <dbReference type="SAM" id="Phobius"/>
    </source>
</evidence>
<dbReference type="GO" id="GO:0005886">
    <property type="term" value="C:plasma membrane"/>
    <property type="evidence" value="ECO:0007669"/>
    <property type="project" value="InterPro"/>
</dbReference>
<dbReference type="Pfam" id="PF01790">
    <property type="entry name" value="LGT"/>
    <property type="match status" value="1"/>
</dbReference>
<name>A0A918N1F5_9ALTE</name>
<feature type="transmembrane region" description="Helical" evidence="4">
    <location>
        <begin position="91"/>
        <end position="108"/>
    </location>
</feature>
<dbReference type="InterPro" id="IPR013740">
    <property type="entry name" value="Redoxin"/>
</dbReference>
<dbReference type="InterPro" id="IPR036249">
    <property type="entry name" value="Thioredoxin-like_sf"/>
</dbReference>
<feature type="transmembrane region" description="Helical" evidence="4">
    <location>
        <begin position="12"/>
        <end position="31"/>
    </location>
</feature>
<protein>
    <submittedName>
        <fullName evidence="6">Thiol:disulfide interchange protein</fullName>
    </submittedName>
</protein>
<sequence length="281" mass="30628">MSLSLGPLALPLDTLLLFLTLGVFIGATKFLSGRRKIAGNEQLAERATSGIYIAALSALFLARTVFVIRFWSQYSEAPLHILNIRDGGFSASTGYFAFITALLLYCYRHKALLGVYVRGIAVALLVLVPGDLAMTLYKQGKSLPSEPVATLSGDTLSLSAYSGKPMVVNYWASWCPPCRREMPVLEAAQAANDDLHFIFVNQGETASAVATFLKRNRLKLDNVLLDRTRALSRSSGAAGLPTTLFFNRRGKLVDMHMGELSAARLQVYIDKLPAQSALHAQ</sequence>
<keyword evidence="4" id="KW-0472">Membrane</keyword>
<dbReference type="Proteomes" id="UP000631300">
    <property type="component" value="Unassembled WGS sequence"/>
</dbReference>
<reference evidence="6" key="1">
    <citation type="journal article" date="2014" name="Int. J. Syst. Evol. Microbiol.">
        <title>Complete genome sequence of Corynebacterium casei LMG S-19264T (=DSM 44701T), isolated from a smear-ripened cheese.</title>
        <authorList>
            <consortium name="US DOE Joint Genome Institute (JGI-PGF)"/>
            <person name="Walter F."/>
            <person name="Albersmeier A."/>
            <person name="Kalinowski J."/>
            <person name="Ruckert C."/>
        </authorList>
    </citation>
    <scope>NUCLEOTIDE SEQUENCE</scope>
    <source>
        <strain evidence="6">KCTC 22164</strain>
    </source>
</reference>
<evidence type="ECO:0000259" key="5">
    <source>
        <dbReference type="PROSITE" id="PS51352"/>
    </source>
</evidence>
<dbReference type="GO" id="GO:0015036">
    <property type="term" value="F:disulfide oxidoreductase activity"/>
    <property type="evidence" value="ECO:0007669"/>
    <property type="project" value="UniProtKB-ARBA"/>
</dbReference>
<dbReference type="SUPFAM" id="SSF52833">
    <property type="entry name" value="Thioredoxin-like"/>
    <property type="match status" value="1"/>
</dbReference>
<dbReference type="InterPro" id="IPR050553">
    <property type="entry name" value="Thioredoxin_ResA/DsbE_sf"/>
</dbReference>
<dbReference type="GO" id="GO:0008961">
    <property type="term" value="F:phosphatidylglycerol-prolipoprotein diacylglyceryl transferase activity"/>
    <property type="evidence" value="ECO:0007669"/>
    <property type="project" value="InterPro"/>
</dbReference>
<dbReference type="PANTHER" id="PTHR42852:SF18">
    <property type="entry name" value="CHROMOSOME UNDETERMINED SCAFFOLD_47, WHOLE GENOME SHOTGUN SEQUENCE"/>
    <property type="match status" value="1"/>
</dbReference>
<dbReference type="GO" id="GO:0017004">
    <property type="term" value="P:cytochrome complex assembly"/>
    <property type="evidence" value="ECO:0007669"/>
    <property type="project" value="UniProtKB-KW"/>
</dbReference>
<keyword evidence="4" id="KW-0812">Transmembrane</keyword>
<keyword evidence="2" id="KW-0201">Cytochrome c-type biogenesis</keyword>
<organism evidence="6 7">
    <name type="scientific">Alteromonas halophila</name>
    <dbReference type="NCBI Taxonomy" id="516698"/>
    <lineage>
        <taxon>Bacteria</taxon>
        <taxon>Pseudomonadati</taxon>
        <taxon>Pseudomonadota</taxon>
        <taxon>Gammaproteobacteria</taxon>
        <taxon>Alteromonadales</taxon>
        <taxon>Alteromonadaceae</taxon>
        <taxon>Alteromonas/Salinimonas group</taxon>
        <taxon>Alteromonas</taxon>
    </lineage>
</organism>
<comment type="subcellular location">
    <subcellularLocation>
        <location evidence="1">Cell envelope</location>
    </subcellularLocation>
</comment>
<dbReference type="RefSeq" id="WP_189407869.1">
    <property type="nucleotide sequence ID" value="NZ_BMXP01000009.1"/>
</dbReference>
<proteinExistence type="predicted"/>
<dbReference type="CDD" id="cd02966">
    <property type="entry name" value="TlpA_like_family"/>
    <property type="match status" value="1"/>
</dbReference>
<dbReference type="InterPro" id="IPR001640">
    <property type="entry name" value="Lgt"/>
</dbReference>
<gene>
    <name evidence="6" type="ORF">GCM10007391_29840</name>
</gene>
<dbReference type="AlphaFoldDB" id="A0A918N1F5"/>
<dbReference type="PROSITE" id="PS00194">
    <property type="entry name" value="THIOREDOXIN_1"/>
    <property type="match status" value="1"/>
</dbReference>
<evidence type="ECO:0000313" key="6">
    <source>
        <dbReference type="EMBL" id="GGW93495.1"/>
    </source>
</evidence>